<dbReference type="EMBL" id="BMJQ01000016">
    <property type="protein sequence ID" value="GGF39128.1"/>
    <property type="molecule type" value="Genomic_DNA"/>
</dbReference>
<evidence type="ECO:0000313" key="2">
    <source>
        <dbReference type="EMBL" id="GGF39128.1"/>
    </source>
</evidence>
<reference evidence="2" key="2">
    <citation type="submission" date="2020-09" db="EMBL/GenBank/DDBJ databases">
        <authorList>
            <person name="Sun Q."/>
            <person name="Zhou Y."/>
        </authorList>
    </citation>
    <scope>NUCLEOTIDE SEQUENCE</scope>
    <source>
        <strain evidence="2">CGMCC 1.15725</strain>
    </source>
</reference>
<dbReference type="RefSeq" id="WP_189051076.1">
    <property type="nucleotide sequence ID" value="NZ_BMJQ01000016.1"/>
</dbReference>
<name>A0A8J3E5W1_9PROT</name>
<dbReference type="Proteomes" id="UP000646365">
    <property type="component" value="Unassembled WGS sequence"/>
</dbReference>
<evidence type="ECO:0000256" key="1">
    <source>
        <dbReference type="SAM" id="MobiDB-lite"/>
    </source>
</evidence>
<feature type="compositionally biased region" description="Pro residues" evidence="1">
    <location>
        <begin position="149"/>
        <end position="158"/>
    </location>
</feature>
<sequence length="596" mass="60614">MSVTSAPPTTSVAQATAGTATGPAQLVVVQVLGSYGGDSVRNGLVQTLQEAAGTGSVITGTVTDVRADGTFSLQTKAGPELLLHHPPELPLTVGANVALRIVSVAPTPQVAILTVDGKLVSSQLTGPVNPPQTSPPQTSPLQAGAPTPTAAPPASGPILPPATLASTLFAALSFEDEVAIEQALSGNAGANSGGVSGGLAPLSTQAVGTPITADAESVIATLVRPAPARPGSAPIAAGTRYLATIAIGETDTPTAPPAVRTQPSVASSLFDSPTDPPTAEPSGDENTPLPSQPAAPQTTPAQAPRPLDLTDFTALTTTLAGRVLASSTASETLVDTALGTLLIPVQDTPPPTGAAAQLKITAVAPPVTTDKPESAKAPAIEAAEPQPVLQAAAEALATLAPALAQQVQAQLSLPPSDQLTALILNFLGGLKTPAPAPRWPEPTIRKALVDAGRTDLATKLDLEASRIGQVQPAPPGEWSVTVLPFLGSATSKPMRLYRRTPDAEERERGGGDRFVIELQLVRLGALQFDGLVRERRFDLVLRSERPLDDGLKALAERTFRDSLLISGWSGELSYARTGPVPLVSLKPEGGGVGLSA</sequence>
<feature type="compositionally biased region" description="Low complexity" evidence="1">
    <location>
        <begin position="287"/>
        <end position="306"/>
    </location>
</feature>
<organism evidence="2 3">
    <name type="scientific">Aliidongia dinghuensis</name>
    <dbReference type="NCBI Taxonomy" id="1867774"/>
    <lineage>
        <taxon>Bacteria</taxon>
        <taxon>Pseudomonadati</taxon>
        <taxon>Pseudomonadota</taxon>
        <taxon>Alphaproteobacteria</taxon>
        <taxon>Rhodospirillales</taxon>
        <taxon>Dongiaceae</taxon>
        <taxon>Aliidongia</taxon>
    </lineage>
</organism>
<keyword evidence="3" id="KW-1185">Reference proteome</keyword>
<evidence type="ECO:0000313" key="3">
    <source>
        <dbReference type="Proteomes" id="UP000646365"/>
    </source>
</evidence>
<protein>
    <recommendedName>
        <fullName evidence="4">Flagellar hook-length control protein FliK</fullName>
    </recommendedName>
</protein>
<feature type="region of interest" description="Disordered" evidence="1">
    <location>
        <begin position="250"/>
        <end position="306"/>
    </location>
</feature>
<proteinExistence type="predicted"/>
<feature type="compositionally biased region" description="Pro residues" evidence="1">
    <location>
        <begin position="128"/>
        <end position="138"/>
    </location>
</feature>
<comment type="caution">
    <text evidence="2">The sequence shown here is derived from an EMBL/GenBank/DDBJ whole genome shotgun (WGS) entry which is preliminary data.</text>
</comment>
<feature type="compositionally biased region" description="Low complexity" evidence="1">
    <location>
        <begin position="139"/>
        <end position="148"/>
    </location>
</feature>
<dbReference type="AlphaFoldDB" id="A0A8J3E5W1"/>
<feature type="compositionally biased region" description="Polar residues" evidence="1">
    <location>
        <begin position="261"/>
        <end position="271"/>
    </location>
</feature>
<accession>A0A8J3E5W1</accession>
<feature type="region of interest" description="Disordered" evidence="1">
    <location>
        <begin position="124"/>
        <end position="158"/>
    </location>
</feature>
<gene>
    <name evidence="2" type="ORF">GCM10011611_51860</name>
</gene>
<reference evidence="2" key="1">
    <citation type="journal article" date="2014" name="Int. J. Syst. Evol. Microbiol.">
        <title>Complete genome sequence of Corynebacterium casei LMG S-19264T (=DSM 44701T), isolated from a smear-ripened cheese.</title>
        <authorList>
            <consortium name="US DOE Joint Genome Institute (JGI-PGF)"/>
            <person name="Walter F."/>
            <person name="Albersmeier A."/>
            <person name="Kalinowski J."/>
            <person name="Ruckert C."/>
        </authorList>
    </citation>
    <scope>NUCLEOTIDE SEQUENCE</scope>
    <source>
        <strain evidence="2">CGMCC 1.15725</strain>
    </source>
</reference>
<evidence type="ECO:0008006" key="4">
    <source>
        <dbReference type="Google" id="ProtNLM"/>
    </source>
</evidence>